<dbReference type="EMBL" id="CP115859">
    <property type="protein sequence ID" value="WBV61110.1"/>
    <property type="molecule type" value="Genomic_DNA"/>
</dbReference>
<protein>
    <recommendedName>
        <fullName evidence="4">PH domain-containing protein</fullName>
    </recommendedName>
</protein>
<keyword evidence="1" id="KW-1133">Transmembrane helix</keyword>
<accession>A0ABY7QN74</accession>
<name>A0ABY7QN74_9FLAO</name>
<feature type="transmembrane region" description="Helical" evidence="1">
    <location>
        <begin position="39"/>
        <end position="57"/>
    </location>
</feature>
<gene>
    <name evidence="2" type="ORF">PFY12_03075</name>
</gene>
<sequence length="210" mass="24745">MKEYNITIFGKKRILLSLFLAPIFFIISIFIGAEFNSLIFPFLFLIIIFFIIYYFVVGNLKIKINDKNELFFEWDKKIIFNYKPIDPIRIDSIKTIILDEGNLLRKIKTDTHIIHINNAKIMTKDADAFISKLKNDANKFDIKIIDSWDELAEKGYLKIAYVLNSWLLILSILLSIFFTILRGFNPFSLSVLLLFIPQMILYNKQMKKKI</sequence>
<feature type="transmembrane region" description="Helical" evidence="1">
    <location>
        <begin position="161"/>
        <end position="181"/>
    </location>
</feature>
<evidence type="ECO:0000256" key="1">
    <source>
        <dbReference type="SAM" id="Phobius"/>
    </source>
</evidence>
<evidence type="ECO:0000313" key="2">
    <source>
        <dbReference type="EMBL" id="WBV61110.1"/>
    </source>
</evidence>
<proteinExistence type="predicted"/>
<dbReference type="RefSeq" id="WP_271149411.1">
    <property type="nucleotide sequence ID" value="NZ_CP115859.1"/>
</dbReference>
<keyword evidence="3" id="KW-1185">Reference proteome</keyword>
<reference evidence="2 3" key="1">
    <citation type="submission" date="2023-01" db="EMBL/GenBank/DDBJ databases">
        <title>Complete genome of Chryseobacterium camelliae VAN22-5A.</title>
        <authorList>
            <person name="Zong G."/>
            <person name="Cao G."/>
        </authorList>
    </citation>
    <scope>NUCLEOTIDE SEQUENCE [LARGE SCALE GENOMIC DNA]</scope>
    <source>
        <strain evidence="2 3">VAN22-5A</strain>
    </source>
</reference>
<organism evidence="2 3">
    <name type="scientific">Chryseobacterium camelliae</name>
    <dbReference type="NCBI Taxonomy" id="1265445"/>
    <lineage>
        <taxon>Bacteria</taxon>
        <taxon>Pseudomonadati</taxon>
        <taxon>Bacteroidota</taxon>
        <taxon>Flavobacteriia</taxon>
        <taxon>Flavobacteriales</taxon>
        <taxon>Weeksellaceae</taxon>
        <taxon>Chryseobacterium group</taxon>
        <taxon>Chryseobacterium</taxon>
    </lineage>
</organism>
<keyword evidence="1" id="KW-0812">Transmembrane</keyword>
<evidence type="ECO:0000313" key="3">
    <source>
        <dbReference type="Proteomes" id="UP001210978"/>
    </source>
</evidence>
<dbReference type="Proteomes" id="UP001210978">
    <property type="component" value="Chromosome"/>
</dbReference>
<feature type="transmembrane region" description="Helical" evidence="1">
    <location>
        <begin position="14"/>
        <end position="33"/>
    </location>
</feature>
<evidence type="ECO:0008006" key="4">
    <source>
        <dbReference type="Google" id="ProtNLM"/>
    </source>
</evidence>
<keyword evidence="1" id="KW-0472">Membrane</keyword>
<feature type="transmembrane region" description="Helical" evidence="1">
    <location>
        <begin position="187"/>
        <end position="203"/>
    </location>
</feature>